<proteinExistence type="predicted"/>
<dbReference type="EMBL" id="BRYB01003080">
    <property type="protein sequence ID" value="GMI30085.1"/>
    <property type="molecule type" value="Genomic_DNA"/>
</dbReference>
<dbReference type="Proteomes" id="UP001165060">
    <property type="component" value="Unassembled WGS sequence"/>
</dbReference>
<evidence type="ECO:0000313" key="1">
    <source>
        <dbReference type="EMBL" id="GMI30085.1"/>
    </source>
</evidence>
<accession>A0ABQ6MQG8</accession>
<evidence type="ECO:0000313" key="2">
    <source>
        <dbReference type="Proteomes" id="UP001165060"/>
    </source>
</evidence>
<sequence>MSKRKGSKLNGPPVVVQQRQFFADAGGHKTIYAAPAPAPALVNTAASGSVPMFQQLGPIEVKPLSAFADVKWGRRALAGIGPTRLTVVNCFRKWEVSNAHGKEILTWEGATEMYWTDERLVGYPKDNGVPENIWRPRPMGNRGFDLGPAESGKLEPSFARGAKGNASDGKMTMTVNWKLGGGGMNLSEQM</sequence>
<protein>
    <submittedName>
        <fullName evidence="1">Uncharacterized protein</fullName>
    </submittedName>
</protein>
<gene>
    <name evidence="1" type="ORF">TeGR_g7245</name>
</gene>
<comment type="caution">
    <text evidence="1">The sequence shown here is derived from an EMBL/GenBank/DDBJ whole genome shotgun (WGS) entry which is preliminary data.</text>
</comment>
<organism evidence="1 2">
    <name type="scientific">Tetraparma gracilis</name>
    <dbReference type="NCBI Taxonomy" id="2962635"/>
    <lineage>
        <taxon>Eukaryota</taxon>
        <taxon>Sar</taxon>
        <taxon>Stramenopiles</taxon>
        <taxon>Ochrophyta</taxon>
        <taxon>Bolidophyceae</taxon>
        <taxon>Parmales</taxon>
        <taxon>Triparmaceae</taxon>
        <taxon>Tetraparma</taxon>
    </lineage>
</organism>
<reference evidence="1 2" key="1">
    <citation type="journal article" date="2023" name="Commun. Biol.">
        <title>Genome analysis of Parmales, the sister group of diatoms, reveals the evolutionary specialization of diatoms from phago-mixotrophs to photoautotrophs.</title>
        <authorList>
            <person name="Ban H."/>
            <person name="Sato S."/>
            <person name="Yoshikawa S."/>
            <person name="Yamada K."/>
            <person name="Nakamura Y."/>
            <person name="Ichinomiya M."/>
            <person name="Sato N."/>
            <person name="Blanc-Mathieu R."/>
            <person name="Endo H."/>
            <person name="Kuwata A."/>
            <person name="Ogata H."/>
        </authorList>
    </citation>
    <scope>NUCLEOTIDE SEQUENCE [LARGE SCALE GENOMIC DNA]</scope>
</reference>
<keyword evidence="2" id="KW-1185">Reference proteome</keyword>
<name>A0ABQ6MQG8_9STRA</name>